<evidence type="ECO:0000313" key="1">
    <source>
        <dbReference type="EMBL" id="VDP38960.1"/>
    </source>
</evidence>
<evidence type="ECO:0000313" key="2">
    <source>
        <dbReference type="Proteomes" id="UP000269396"/>
    </source>
</evidence>
<gene>
    <name evidence="1" type="ORF">SMTD_LOCUS7356</name>
</gene>
<protein>
    <submittedName>
        <fullName evidence="1">Uncharacterized protein</fullName>
    </submittedName>
</protein>
<dbReference type="Proteomes" id="UP000269396">
    <property type="component" value="Unassembled WGS sequence"/>
</dbReference>
<dbReference type="EMBL" id="UZAL01028162">
    <property type="protein sequence ID" value="VDP38960.1"/>
    <property type="molecule type" value="Genomic_DNA"/>
</dbReference>
<dbReference type="STRING" id="31246.A0A183NZ20"/>
<reference evidence="1 2" key="1">
    <citation type="submission" date="2018-11" db="EMBL/GenBank/DDBJ databases">
        <authorList>
            <consortium name="Pathogen Informatics"/>
        </authorList>
    </citation>
    <scope>NUCLEOTIDE SEQUENCE [LARGE SCALE GENOMIC DNA]</scope>
    <source>
        <strain>Denwood</strain>
        <strain evidence="2">Zambia</strain>
    </source>
</reference>
<dbReference type="AlphaFoldDB" id="A0A183NZ20"/>
<accession>A0A183NZ20</accession>
<organism evidence="1 2">
    <name type="scientific">Schistosoma mattheei</name>
    <dbReference type="NCBI Taxonomy" id="31246"/>
    <lineage>
        <taxon>Eukaryota</taxon>
        <taxon>Metazoa</taxon>
        <taxon>Spiralia</taxon>
        <taxon>Lophotrochozoa</taxon>
        <taxon>Platyhelminthes</taxon>
        <taxon>Trematoda</taxon>
        <taxon>Digenea</taxon>
        <taxon>Strigeidida</taxon>
        <taxon>Schistosomatoidea</taxon>
        <taxon>Schistosomatidae</taxon>
        <taxon>Schistosoma</taxon>
    </lineage>
</organism>
<name>A0A183NZ20_9TREM</name>
<sequence length="86" mass="10328">MDSIEYMLRMIDTKLVYLKELEKKVKLIKPITELISNEIQSINRNNGLFRQITPNVNPLPPDYLPLEYVQIWRDSNKLKQEFKYQS</sequence>
<keyword evidence="2" id="KW-1185">Reference proteome</keyword>
<proteinExistence type="predicted"/>